<dbReference type="Pfam" id="PF00331">
    <property type="entry name" value="Glyco_hydro_10"/>
    <property type="match status" value="1"/>
</dbReference>
<feature type="domain" description="GH10" evidence="10">
    <location>
        <begin position="86"/>
        <end position="407"/>
    </location>
</feature>
<name>A0A212RC41_RHOAC</name>
<sequence length="412" mass="45775">MTLSRRRFGACALGGLAAAGASSTRADDRCRDSETAPPYHSSVGWPLGENGVLWGAHLEGETVYDSAVIAALAKEKPKTLVIGSGLKFDNLHPLSIACRREYDGKFYSTWAEPDDMAALADRLGADLRGDALIWNDWLPSWITDLARDRPRNWREQLQGAFEQHLRDVFGHFKGREGAKLRWCGLVNEPFEAWSLEAGNAPWRQGAWFDAFDPGPKGTPGYIHKAFEIAASCAGETALFLNEANCENDRFGPKLRPALLALVAELKQAGRRIDAVGLESHLMPQWMANPLRPDWRPFRKFLDDLAALDVKIYITELDVLDCAASGVAARDQLVADYFRSFVAAALEQPATVMVTNWDFSDNYSWLREDLANLAEWTQCGRKLACPRPTPYDQALAPKLARDALGRSLAVRRN</sequence>
<evidence type="ECO:0000259" key="10">
    <source>
        <dbReference type="SMART" id="SM00633"/>
    </source>
</evidence>
<evidence type="ECO:0000313" key="11">
    <source>
        <dbReference type="EMBL" id="SNB69648.1"/>
    </source>
</evidence>
<dbReference type="Gene3D" id="3.20.20.80">
    <property type="entry name" value="Glycosidases"/>
    <property type="match status" value="1"/>
</dbReference>
<protein>
    <recommendedName>
        <fullName evidence="3">endo-1,4-beta-xylanase</fullName>
        <ecNumber evidence="3">3.2.1.8</ecNumber>
    </recommendedName>
</protein>
<evidence type="ECO:0000313" key="12">
    <source>
        <dbReference type="Proteomes" id="UP000198418"/>
    </source>
</evidence>
<dbReference type="GO" id="GO:0031176">
    <property type="term" value="F:endo-1,4-beta-xylanase activity"/>
    <property type="evidence" value="ECO:0007669"/>
    <property type="project" value="UniProtKB-EC"/>
</dbReference>
<accession>A0A212RC41</accession>
<dbReference type="Proteomes" id="UP000198418">
    <property type="component" value="Unassembled WGS sequence"/>
</dbReference>
<reference evidence="12" key="1">
    <citation type="submission" date="2017-06" db="EMBL/GenBank/DDBJ databases">
        <authorList>
            <person name="Varghese N."/>
            <person name="Submissions S."/>
        </authorList>
    </citation>
    <scope>NUCLEOTIDE SEQUENCE [LARGE SCALE GENOMIC DNA]</scope>
    <source>
        <strain evidence="12">DSM 137</strain>
    </source>
</reference>
<evidence type="ECO:0000256" key="7">
    <source>
        <dbReference type="ARBA" id="ARBA00023277"/>
    </source>
</evidence>
<evidence type="ECO:0000256" key="6">
    <source>
        <dbReference type="ARBA" id="ARBA00022801"/>
    </source>
</evidence>
<dbReference type="InterPro" id="IPR017853">
    <property type="entry name" value="GH"/>
</dbReference>
<keyword evidence="12" id="KW-1185">Reference proteome</keyword>
<dbReference type="InterPro" id="IPR001000">
    <property type="entry name" value="GH10_dom"/>
</dbReference>
<keyword evidence="7" id="KW-0119">Carbohydrate metabolism</keyword>
<gene>
    <name evidence="11" type="ORF">SAMN06265338_103264</name>
</gene>
<comment type="similarity">
    <text evidence="2">Belongs to the glycosyl hydrolase 10 (cellulase F) family.</text>
</comment>
<evidence type="ECO:0000256" key="8">
    <source>
        <dbReference type="ARBA" id="ARBA00023295"/>
    </source>
</evidence>
<evidence type="ECO:0000256" key="4">
    <source>
        <dbReference type="ARBA" id="ARBA00022651"/>
    </source>
</evidence>
<proteinExistence type="inferred from homology"/>
<comment type="catalytic activity">
    <reaction evidence="1">
        <text>Endohydrolysis of (1-&gt;4)-beta-D-xylosidic linkages in xylans.</text>
        <dbReference type="EC" id="3.2.1.8"/>
    </reaction>
</comment>
<evidence type="ECO:0000256" key="9">
    <source>
        <dbReference type="ARBA" id="ARBA00023326"/>
    </source>
</evidence>
<keyword evidence="6 11" id="KW-0378">Hydrolase</keyword>
<keyword evidence="4 11" id="KW-0858">Xylan degradation</keyword>
<dbReference type="PANTHER" id="PTHR31490:SF88">
    <property type="entry name" value="BETA-XYLANASE"/>
    <property type="match status" value="1"/>
</dbReference>
<dbReference type="PANTHER" id="PTHR31490">
    <property type="entry name" value="GLYCOSYL HYDROLASE"/>
    <property type="match status" value="1"/>
</dbReference>
<evidence type="ECO:0000256" key="5">
    <source>
        <dbReference type="ARBA" id="ARBA00022729"/>
    </source>
</evidence>
<dbReference type="SMART" id="SM00633">
    <property type="entry name" value="Glyco_10"/>
    <property type="match status" value="1"/>
</dbReference>
<dbReference type="SUPFAM" id="SSF51445">
    <property type="entry name" value="(Trans)glycosidases"/>
    <property type="match status" value="1"/>
</dbReference>
<dbReference type="EC" id="3.2.1.8" evidence="3"/>
<keyword evidence="8 11" id="KW-0326">Glycosidase</keyword>
<evidence type="ECO:0000256" key="2">
    <source>
        <dbReference type="ARBA" id="ARBA00007495"/>
    </source>
</evidence>
<dbReference type="AlphaFoldDB" id="A0A212RC41"/>
<dbReference type="GO" id="GO:0045493">
    <property type="term" value="P:xylan catabolic process"/>
    <property type="evidence" value="ECO:0007669"/>
    <property type="project" value="UniProtKB-KW"/>
</dbReference>
<dbReference type="EMBL" id="FYDG01000003">
    <property type="protein sequence ID" value="SNB69648.1"/>
    <property type="molecule type" value="Genomic_DNA"/>
</dbReference>
<dbReference type="RefSeq" id="WP_088520378.1">
    <property type="nucleotide sequence ID" value="NZ_FYDG01000003.1"/>
</dbReference>
<keyword evidence="9" id="KW-0624">Polysaccharide degradation</keyword>
<evidence type="ECO:0000256" key="3">
    <source>
        <dbReference type="ARBA" id="ARBA00012590"/>
    </source>
</evidence>
<organism evidence="11 12">
    <name type="scientific">Rhodoblastus acidophilus</name>
    <name type="common">Rhodopseudomonas acidophila</name>
    <dbReference type="NCBI Taxonomy" id="1074"/>
    <lineage>
        <taxon>Bacteria</taxon>
        <taxon>Pseudomonadati</taxon>
        <taxon>Pseudomonadota</taxon>
        <taxon>Alphaproteobacteria</taxon>
        <taxon>Hyphomicrobiales</taxon>
        <taxon>Rhodoblastaceae</taxon>
        <taxon>Rhodoblastus</taxon>
    </lineage>
</organism>
<evidence type="ECO:0000256" key="1">
    <source>
        <dbReference type="ARBA" id="ARBA00000681"/>
    </source>
</evidence>
<keyword evidence="5" id="KW-0732">Signal</keyword>
<dbReference type="InterPro" id="IPR044846">
    <property type="entry name" value="GH10"/>
</dbReference>
<dbReference type="OrthoDB" id="9815836at2"/>